<gene>
    <name evidence="1" type="ORF">MEUPH1_LOCUS14655</name>
</gene>
<keyword evidence="2" id="KW-1185">Reference proteome</keyword>
<accession>A0AAV0WT72</accession>
<evidence type="ECO:0000313" key="1">
    <source>
        <dbReference type="EMBL" id="CAI6359225.1"/>
    </source>
</evidence>
<dbReference type="Proteomes" id="UP001160148">
    <property type="component" value="Unassembled WGS sequence"/>
</dbReference>
<dbReference type="AlphaFoldDB" id="A0AAV0WT72"/>
<reference evidence="1 2" key="1">
    <citation type="submission" date="2023-01" db="EMBL/GenBank/DDBJ databases">
        <authorList>
            <person name="Whitehead M."/>
        </authorList>
    </citation>
    <scope>NUCLEOTIDE SEQUENCE [LARGE SCALE GENOMIC DNA]</scope>
</reference>
<organism evidence="1 2">
    <name type="scientific">Macrosiphum euphorbiae</name>
    <name type="common">potato aphid</name>
    <dbReference type="NCBI Taxonomy" id="13131"/>
    <lineage>
        <taxon>Eukaryota</taxon>
        <taxon>Metazoa</taxon>
        <taxon>Ecdysozoa</taxon>
        <taxon>Arthropoda</taxon>
        <taxon>Hexapoda</taxon>
        <taxon>Insecta</taxon>
        <taxon>Pterygota</taxon>
        <taxon>Neoptera</taxon>
        <taxon>Paraneoptera</taxon>
        <taxon>Hemiptera</taxon>
        <taxon>Sternorrhyncha</taxon>
        <taxon>Aphidomorpha</taxon>
        <taxon>Aphidoidea</taxon>
        <taxon>Aphididae</taxon>
        <taxon>Macrosiphini</taxon>
        <taxon>Macrosiphum</taxon>
    </lineage>
</organism>
<evidence type="ECO:0000313" key="2">
    <source>
        <dbReference type="Proteomes" id="UP001160148"/>
    </source>
</evidence>
<name>A0AAV0WT72_9HEMI</name>
<dbReference type="EMBL" id="CARXXK010000002">
    <property type="protein sequence ID" value="CAI6359225.1"/>
    <property type="molecule type" value="Genomic_DNA"/>
</dbReference>
<proteinExistence type="predicted"/>
<comment type="caution">
    <text evidence="1">The sequence shown here is derived from an EMBL/GenBank/DDBJ whole genome shotgun (WGS) entry which is preliminary data.</text>
</comment>
<protein>
    <submittedName>
        <fullName evidence="1">Uncharacterized protein</fullName>
    </submittedName>
</protein>
<sequence>MIIERSKTLCCLSFLRGAPGSVTYPPEVYTAWYIIEMTGNVGGVDTLRAPIYYGAYNRRSEKRFPSGPVGSEQSDHHSSVYLYLPIALLATVGCPSPLQSHKNIILLSHRFFEKTAPRHLRTAARGVEV</sequence>